<dbReference type="InterPro" id="IPR013083">
    <property type="entry name" value="Znf_RING/FYVE/PHD"/>
</dbReference>
<feature type="region of interest" description="Disordered" evidence="4">
    <location>
        <begin position="1"/>
        <end position="50"/>
    </location>
</feature>
<evidence type="ECO:0000256" key="5">
    <source>
        <dbReference type="SAM" id="Phobius"/>
    </source>
</evidence>
<dbReference type="SMART" id="SM00744">
    <property type="entry name" value="RINGv"/>
    <property type="match status" value="1"/>
</dbReference>
<keyword evidence="2" id="KW-0863">Zinc-finger</keyword>
<keyword evidence="3" id="KW-0862">Zinc</keyword>
<feature type="compositionally biased region" description="Basic and acidic residues" evidence="4">
    <location>
        <begin position="1"/>
        <end position="11"/>
    </location>
</feature>
<dbReference type="PANTHER" id="PTHR46347:SF1">
    <property type="entry name" value="RING_FYVE_PHD ZINC FINGER SUPERFAMILY PROTEIN"/>
    <property type="match status" value="1"/>
</dbReference>
<dbReference type="EMBL" id="MU069828">
    <property type="protein sequence ID" value="KAF5833134.1"/>
    <property type="molecule type" value="Genomic_DNA"/>
</dbReference>
<reference evidence="7" key="1">
    <citation type="submission" date="2017-08" db="EMBL/GenBank/DDBJ databases">
        <authorList>
            <person name="Polle J.E."/>
            <person name="Barry K."/>
            <person name="Cushman J."/>
            <person name="Schmutz J."/>
            <person name="Tran D."/>
            <person name="Hathwaick L.T."/>
            <person name="Yim W.C."/>
            <person name="Jenkins J."/>
            <person name="Mckie-Krisberg Z.M."/>
            <person name="Prochnik S."/>
            <person name="Lindquist E."/>
            <person name="Dockter R.B."/>
            <person name="Adam C."/>
            <person name="Molina H."/>
            <person name="Bunkerborg J."/>
            <person name="Jin E."/>
            <person name="Buchheim M."/>
            <person name="Magnuson J."/>
        </authorList>
    </citation>
    <scope>NUCLEOTIDE SEQUENCE</scope>
    <source>
        <strain evidence="7">CCAP 19/18</strain>
    </source>
</reference>
<evidence type="ECO:0000256" key="1">
    <source>
        <dbReference type="ARBA" id="ARBA00022723"/>
    </source>
</evidence>
<keyword evidence="5" id="KW-1133">Transmembrane helix</keyword>
<dbReference type="PROSITE" id="PS51292">
    <property type="entry name" value="ZF_RING_CH"/>
    <property type="match status" value="1"/>
</dbReference>
<evidence type="ECO:0000259" key="6">
    <source>
        <dbReference type="PROSITE" id="PS51292"/>
    </source>
</evidence>
<feature type="compositionally biased region" description="Low complexity" evidence="4">
    <location>
        <begin position="30"/>
        <end position="43"/>
    </location>
</feature>
<keyword evidence="5" id="KW-0472">Membrane</keyword>
<keyword evidence="5" id="KW-0812">Transmembrane</keyword>
<accession>A0ABQ7GF25</accession>
<feature type="compositionally biased region" description="Basic and acidic residues" evidence="4">
    <location>
        <begin position="20"/>
        <end position="29"/>
    </location>
</feature>
<name>A0ABQ7GF25_DUNSA</name>
<dbReference type="Proteomes" id="UP000815325">
    <property type="component" value="Unassembled WGS sequence"/>
</dbReference>
<dbReference type="SUPFAM" id="SSF57850">
    <property type="entry name" value="RING/U-box"/>
    <property type="match status" value="1"/>
</dbReference>
<proteinExistence type="predicted"/>
<evidence type="ECO:0000256" key="4">
    <source>
        <dbReference type="SAM" id="MobiDB-lite"/>
    </source>
</evidence>
<dbReference type="Pfam" id="PF12906">
    <property type="entry name" value="RINGv"/>
    <property type="match status" value="1"/>
</dbReference>
<dbReference type="Gene3D" id="3.30.40.10">
    <property type="entry name" value="Zinc/RING finger domain, C3HC4 (zinc finger)"/>
    <property type="match status" value="1"/>
</dbReference>
<protein>
    <recommendedName>
        <fullName evidence="6">RING-CH-type domain-containing protein</fullName>
    </recommendedName>
</protein>
<dbReference type="PANTHER" id="PTHR46347">
    <property type="entry name" value="RING/FYVE/PHD ZINC FINGER SUPERFAMILY PROTEIN"/>
    <property type="match status" value="1"/>
</dbReference>
<feature type="transmembrane region" description="Helical" evidence="5">
    <location>
        <begin position="123"/>
        <end position="148"/>
    </location>
</feature>
<keyword evidence="8" id="KW-1185">Reference proteome</keyword>
<feature type="transmembrane region" description="Helical" evidence="5">
    <location>
        <begin position="227"/>
        <end position="252"/>
    </location>
</feature>
<evidence type="ECO:0000313" key="8">
    <source>
        <dbReference type="Proteomes" id="UP000815325"/>
    </source>
</evidence>
<dbReference type="InterPro" id="IPR011016">
    <property type="entry name" value="Znf_RING-CH"/>
</dbReference>
<keyword evidence="1" id="KW-0479">Metal-binding</keyword>
<gene>
    <name evidence="7" type="ORF">DUNSADRAFT_10653</name>
</gene>
<evidence type="ECO:0000256" key="3">
    <source>
        <dbReference type="ARBA" id="ARBA00022833"/>
    </source>
</evidence>
<evidence type="ECO:0000313" key="7">
    <source>
        <dbReference type="EMBL" id="KAF5833134.1"/>
    </source>
</evidence>
<evidence type="ECO:0000256" key="2">
    <source>
        <dbReference type="ARBA" id="ARBA00022771"/>
    </source>
</evidence>
<sequence>MKSNQHEREAESQDPAESQHLLEGRDVESQSRSAASPPQQHQAPESRESNGEPRVCRICFDGEDPEEARTNPLISPCCCSGSSSFCLQKWRETSKHSSRSQAFYRCEVCHYEYQFKRLDHAAFLAHPVFVGILFALLLTSSSFLLGFVPIIQACLAAYDINPQGWGHAAIHFMDGMMLLGLVGLVWMNGSAANVRRPSRPSPFFCTPDATPCTCFADAGCGEACGPLVLILIAALAVIGLAVSIPAAITFLYEKVDQAAGKTVEMGSYPWRCFKGSYP</sequence>
<feature type="transmembrane region" description="Helical" evidence="5">
    <location>
        <begin position="168"/>
        <end position="189"/>
    </location>
</feature>
<feature type="domain" description="RING-CH-type" evidence="6">
    <location>
        <begin position="48"/>
        <end position="116"/>
    </location>
</feature>
<comment type="caution">
    <text evidence="7">The sequence shown here is derived from an EMBL/GenBank/DDBJ whole genome shotgun (WGS) entry which is preliminary data.</text>
</comment>
<organism evidence="7 8">
    <name type="scientific">Dunaliella salina</name>
    <name type="common">Green alga</name>
    <name type="synonym">Protococcus salinus</name>
    <dbReference type="NCBI Taxonomy" id="3046"/>
    <lineage>
        <taxon>Eukaryota</taxon>
        <taxon>Viridiplantae</taxon>
        <taxon>Chlorophyta</taxon>
        <taxon>core chlorophytes</taxon>
        <taxon>Chlorophyceae</taxon>
        <taxon>CS clade</taxon>
        <taxon>Chlamydomonadales</taxon>
        <taxon>Dunaliellaceae</taxon>
        <taxon>Dunaliella</taxon>
    </lineage>
</organism>